<protein>
    <submittedName>
        <fullName evidence="8">ATP-binding cassette domain-containing protein</fullName>
    </submittedName>
</protein>
<dbReference type="SMART" id="SM00382">
    <property type="entry name" value="AAA"/>
    <property type="match status" value="1"/>
</dbReference>
<evidence type="ECO:0000259" key="7">
    <source>
        <dbReference type="PROSITE" id="PS50893"/>
    </source>
</evidence>
<name>A0A931CSV4_9BACT</name>
<dbReference type="GO" id="GO:0005886">
    <property type="term" value="C:plasma membrane"/>
    <property type="evidence" value="ECO:0007669"/>
    <property type="project" value="UniProtKB-SubCell"/>
</dbReference>
<dbReference type="GO" id="GO:0016887">
    <property type="term" value="F:ATP hydrolysis activity"/>
    <property type="evidence" value="ECO:0007669"/>
    <property type="project" value="InterPro"/>
</dbReference>
<dbReference type="GO" id="GO:0005524">
    <property type="term" value="F:ATP binding"/>
    <property type="evidence" value="ECO:0007669"/>
    <property type="project" value="UniProtKB-KW"/>
</dbReference>
<dbReference type="PROSITE" id="PS00211">
    <property type="entry name" value="ABC_TRANSPORTER_1"/>
    <property type="match status" value="1"/>
</dbReference>
<dbReference type="EMBL" id="JACCQK010000120">
    <property type="protein sequence ID" value="MBG0778837.1"/>
    <property type="molecule type" value="Genomic_DNA"/>
</dbReference>
<accession>A0A931CSV4</accession>
<reference evidence="8" key="1">
    <citation type="submission" date="2020-07" db="EMBL/GenBank/DDBJ databases">
        <title>Severe corrosion of carbon steel in oil field produced water can be linked to methanogenic archaea containing a special type of NiFe hydrogenase.</title>
        <authorList>
            <person name="Lahme S."/>
            <person name="Mand J."/>
            <person name="Longwell J."/>
            <person name="Smith R."/>
            <person name="Enning D."/>
        </authorList>
    </citation>
    <scope>NUCLEOTIDE SEQUENCE</scope>
    <source>
        <strain evidence="8">MIC098Bin6</strain>
    </source>
</reference>
<dbReference type="InterPro" id="IPR003593">
    <property type="entry name" value="AAA+_ATPase"/>
</dbReference>
<dbReference type="PROSITE" id="PS50893">
    <property type="entry name" value="ABC_TRANSPORTER_2"/>
    <property type="match status" value="1"/>
</dbReference>
<dbReference type="PANTHER" id="PTHR42788:SF7">
    <property type="entry name" value="NITRATE ABC TRANSPORTER ATP-BINDING PROTEIN"/>
    <property type="match status" value="1"/>
</dbReference>
<evidence type="ECO:0000256" key="3">
    <source>
        <dbReference type="ARBA" id="ARBA00022475"/>
    </source>
</evidence>
<proteinExistence type="predicted"/>
<dbReference type="InterPro" id="IPR017871">
    <property type="entry name" value="ABC_transporter-like_CS"/>
</dbReference>
<gene>
    <name evidence="8" type="ORF">H0S81_02785</name>
</gene>
<dbReference type="Gene3D" id="3.40.50.300">
    <property type="entry name" value="P-loop containing nucleotide triphosphate hydrolases"/>
    <property type="match status" value="1"/>
</dbReference>
<keyword evidence="3" id="KW-1003">Cell membrane</keyword>
<comment type="caution">
    <text evidence="8">The sequence shown here is derived from an EMBL/GenBank/DDBJ whole genome shotgun (WGS) entry which is preliminary data.</text>
</comment>
<sequence length="264" mass="29144">MIQLDAITKTFNPGTPGEKTVIRNLSLAVESGDFITIIGSNGAGKTTLFNLISGAVFPSAGEIRIKGRKVTFEPEYRRAMHIGRIFQDPLAGTASNMTIEDNMMITAKKGFRWPKISLNRAMRQKFADQVKTLDMGLETRMKVNVSSLSGGQRQALTLLMTVLSGPDILLLDEHTAALDPSNAAMVMEQTQRVIRERSLTTLMVTHNMNHAIAFGNRLIMMDAGEIIVDVKGAEKQDLTREGLIQMFADTRKKAFENDEVLLST</sequence>
<comment type="subcellular location">
    <subcellularLocation>
        <location evidence="1">Cell membrane</location>
        <topology evidence="1">Peripheral membrane protein</topology>
    </subcellularLocation>
</comment>
<keyword evidence="4" id="KW-0547">Nucleotide-binding</keyword>
<evidence type="ECO:0000256" key="5">
    <source>
        <dbReference type="ARBA" id="ARBA00022840"/>
    </source>
</evidence>
<keyword evidence="2" id="KW-0813">Transport</keyword>
<keyword evidence="6" id="KW-0472">Membrane</keyword>
<dbReference type="PANTHER" id="PTHR42788">
    <property type="entry name" value="TAURINE IMPORT ATP-BINDING PROTEIN-RELATED"/>
    <property type="match status" value="1"/>
</dbReference>
<dbReference type="InterPro" id="IPR050166">
    <property type="entry name" value="ABC_transporter_ATP-bind"/>
</dbReference>
<evidence type="ECO:0000313" key="9">
    <source>
        <dbReference type="Proteomes" id="UP000706172"/>
    </source>
</evidence>
<keyword evidence="5 8" id="KW-0067">ATP-binding</keyword>
<dbReference type="AlphaFoldDB" id="A0A931CSV4"/>
<evidence type="ECO:0000256" key="6">
    <source>
        <dbReference type="ARBA" id="ARBA00023136"/>
    </source>
</evidence>
<dbReference type="Pfam" id="PF00005">
    <property type="entry name" value="ABC_tran"/>
    <property type="match status" value="1"/>
</dbReference>
<evidence type="ECO:0000256" key="1">
    <source>
        <dbReference type="ARBA" id="ARBA00004202"/>
    </source>
</evidence>
<evidence type="ECO:0000256" key="4">
    <source>
        <dbReference type="ARBA" id="ARBA00022741"/>
    </source>
</evidence>
<organism evidence="8 9">
    <name type="scientific">Desulfotignum balticum</name>
    <dbReference type="NCBI Taxonomy" id="115781"/>
    <lineage>
        <taxon>Bacteria</taxon>
        <taxon>Pseudomonadati</taxon>
        <taxon>Thermodesulfobacteriota</taxon>
        <taxon>Desulfobacteria</taxon>
        <taxon>Desulfobacterales</taxon>
        <taxon>Desulfobacteraceae</taxon>
        <taxon>Desulfotignum</taxon>
    </lineage>
</organism>
<evidence type="ECO:0000313" key="8">
    <source>
        <dbReference type="EMBL" id="MBG0778837.1"/>
    </source>
</evidence>
<evidence type="ECO:0000256" key="2">
    <source>
        <dbReference type="ARBA" id="ARBA00022448"/>
    </source>
</evidence>
<dbReference type="SUPFAM" id="SSF52540">
    <property type="entry name" value="P-loop containing nucleoside triphosphate hydrolases"/>
    <property type="match status" value="1"/>
</dbReference>
<feature type="domain" description="ABC transporter" evidence="7">
    <location>
        <begin position="2"/>
        <end position="248"/>
    </location>
</feature>
<dbReference type="Proteomes" id="UP000706172">
    <property type="component" value="Unassembled WGS sequence"/>
</dbReference>
<dbReference type="InterPro" id="IPR027417">
    <property type="entry name" value="P-loop_NTPase"/>
</dbReference>
<dbReference type="InterPro" id="IPR003439">
    <property type="entry name" value="ABC_transporter-like_ATP-bd"/>
</dbReference>